<reference evidence="1" key="1">
    <citation type="submission" date="2023-07" db="EMBL/GenBank/DDBJ databases">
        <title>Sorghum-associated microbial communities from plants grown in Nebraska, USA.</title>
        <authorList>
            <person name="Schachtman D."/>
        </authorList>
    </citation>
    <scope>NUCLEOTIDE SEQUENCE</scope>
    <source>
        <strain evidence="1">BE330</strain>
    </source>
</reference>
<dbReference type="EMBL" id="JAVDQK010000005">
    <property type="protein sequence ID" value="MDR6218977.1"/>
    <property type="molecule type" value="Genomic_DNA"/>
</dbReference>
<dbReference type="AlphaFoldDB" id="A0AAE4BMZ8"/>
<dbReference type="RefSeq" id="WP_309853900.1">
    <property type="nucleotide sequence ID" value="NZ_JAVDQJ010000004.1"/>
</dbReference>
<sequence>MTNPAQSAQSAPSDPLFLLWQDGPYPHLLGVFSSLRAAHAARAGDWRADDSGWSRPASRRHPSARQFRVELRRLADATTFQSGDTLHLLWGAGRRSERLLGIFASIEGAQAAQPGQWFERDGAPGWTNQTVLGARAPQFTLDPVILDGRVA</sequence>
<organism evidence="1 2">
    <name type="scientific">Deinococcus soli</name>
    <name type="common">ex Cha et al. 2016</name>
    <dbReference type="NCBI Taxonomy" id="1309411"/>
    <lineage>
        <taxon>Bacteria</taxon>
        <taxon>Thermotogati</taxon>
        <taxon>Deinococcota</taxon>
        <taxon>Deinococci</taxon>
        <taxon>Deinococcales</taxon>
        <taxon>Deinococcaceae</taxon>
        <taxon>Deinococcus</taxon>
    </lineage>
</organism>
<accession>A0AAE4BMZ8</accession>
<dbReference type="Proteomes" id="UP001185331">
    <property type="component" value="Unassembled WGS sequence"/>
</dbReference>
<protein>
    <submittedName>
        <fullName evidence="1">Uncharacterized protein</fullName>
    </submittedName>
</protein>
<proteinExistence type="predicted"/>
<evidence type="ECO:0000313" key="1">
    <source>
        <dbReference type="EMBL" id="MDR6218977.1"/>
    </source>
</evidence>
<comment type="caution">
    <text evidence="1">The sequence shown here is derived from an EMBL/GenBank/DDBJ whole genome shotgun (WGS) entry which is preliminary data.</text>
</comment>
<gene>
    <name evidence="1" type="ORF">J2Y00_002574</name>
</gene>
<name>A0AAE4BMZ8_9DEIO</name>
<evidence type="ECO:0000313" key="2">
    <source>
        <dbReference type="Proteomes" id="UP001185331"/>
    </source>
</evidence>